<dbReference type="RefSeq" id="WP_304561073.1">
    <property type="nucleotide sequence ID" value="NZ_JAUQSZ010000005.1"/>
</dbReference>
<evidence type="ECO:0000313" key="2">
    <source>
        <dbReference type="Proteomes" id="UP001176468"/>
    </source>
</evidence>
<proteinExistence type="predicted"/>
<comment type="caution">
    <text evidence="1">The sequence shown here is derived from an EMBL/GenBank/DDBJ whole genome shotgun (WGS) entry which is preliminary data.</text>
</comment>
<keyword evidence="2" id="KW-1185">Reference proteome</keyword>
<dbReference type="Proteomes" id="UP001176468">
    <property type="component" value="Unassembled WGS sequence"/>
</dbReference>
<evidence type="ECO:0000313" key="1">
    <source>
        <dbReference type="EMBL" id="MDO7842572.1"/>
    </source>
</evidence>
<organism evidence="1 2">
    <name type="scientific">Sphingomonas immobilis</name>
    <dbReference type="NCBI Taxonomy" id="3063997"/>
    <lineage>
        <taxon>Bacteria</taxon>
        <taxon>Pseudomonadati</taxon>
        <taxon>Pseudomonadota</taxon>
        <taxon>Alphaproteobacteria</taxon>
        <taxon>Sphingomonadales</taxon>
        <taxon>Sphingomonadaceae</taxon>
        <taxon>Sphingomonas</taxon>
    </lineage>
</organism>
<dbReference type="EMBL" id="JAUQSZ010000005">
    <property type="protein sequence ID" value="MDO7842572.1"/>
    <property type="molecule type" value="Genomic_DNA"/>
</dbReference>
<name>A0ABT9A1H4_9SPHN</name>
<reference evidence="1" key="1">
    <citation type="submission" date="2023-07" db="EMBL/GenBank/DDBJ databases">
        <authorList>
            <person name="Kim M.K."/>
        </authorList>
    </citation>
    <scope>NUCLEOTIDE SEQUENCE</scope>
    <source>
        <strain evidence="1">CA1-15</strain>
    </source>
</reference>
<accession>A0ABT9A1H4</accession>
<gene>
    <name evidence="1" type="ORF">Q5H94_09555</name>
</gene>
<protein>
    <submittedName>
        <fullName evidence="1">Uncharacterized protein</fullName>
    </submittedName>
</protein>
<sequence>MTLLALAQPASAQFFFKSHDMTGPAVTGTEGEFSTAFPKATADEVRAALVWRVRSALNVAALQCQFEPTLMSVQNYNAVLFNHEAEFKKNYAVLGKYFVRVSKTPRIGQDALDRFGTRTYSSYTAVNAQRGFCQTASKIAERAAYAPRGTFVDIALDQFRTLNNSLVYWSEERFPGRPRMASVAYVPNLDPRCWDRRGWLAKKCGAFYGPLASN</sequence>